<dbReference type="EMBL" id="BX294144">
    <property type="protein sequence ID" value="CAD74954.1"/>
    <property type="molecule type" value="Genomic_DNA"/>
</dbReference>
<keyword evidence="2" id="KW-1185">Reference proteome</keyword>
<dbReference type="STRING" id="243090.RB6699"/>
<dbReference type="InParanoid" id="Q7UPV4"/>
<dbReference type="HOGENOM" id="CLU_3172540_0_0_0"/>
<gene>
    <name evidence="1" type="ordered locus">RB6699</name>
</gene>
<protein>
    <submittedName>
        <fullName evidence="1">Uncharacterized protein</fullName>
    </submittedName>
</protein>
<reference evidence="1 2" key="1">
    <citation type="journal article" date="2003" name="Proc. Natl. Acad. Sci. U.S.A.">
        <title>Complete genome sequence of the marine planctomycete Pirellula sp. strain 1.</title>
        <authorList>
            <person name="Gloeckner F.O."/>
            <person name="Kube M."/>
            <person name="Bauer M."/>
            <person name="Teeling H."/>
            <person name="Lombardot T."/>
            <person name="Ludwig W."/>
            <person name="Gade D."/>
            <person name="Beck A."/>
            <person name="Borzym K."/>
            <person name="Heitmann K."/>
            <person name="Rabus R."/>
            <person name="Schlesner H."/>
            <person name="Amann R."/>
            <person name="Reinhardt R."/>
        </authorList>
    </citation>
    <scope>NUCLEOTIDE SEQUENCE [LARGE SCALE GENOMIC DNA]</scope>
    <source>
        <strain evidence="2">DSM 10527 / NCIMB 13988 / SH1</strain>
    </source>
</reference>
<dbReference type="AlphaFoldDB" id="Q7UPV4"/>
<proteinExistence type="predicted"/>
<dbReference type="KEGG" id="rba:RB6699"/>
<dbReference type="Proteomes" id="UP000001025">
    <property type="component" value="Chromosome"/>
</dbReference>
<name>Q7UPV4_RHOBA</name>
<dbReference type="EnsemblBacteria" id="CAD74954">
    <property type="protein sequence ID" value="CAD74954"/>
    <property type="gene ID" value="RB6699"/>
</dbReference>
<sequence length="47" mass="5322">MFRMATKKRPNIGGKRATNIMKLHIFQLNGALESYFTFAIASAILSY</sequence>
<accession>Q7UPV4</accession>
<evidence type="ECO:0000313" key="2">
    <source>
        <dbReference type="Proteomes" id="UP000001025"/>
    </source>
</evidence>
<evidence type="ECO:0000313" key="1">
    <source>
        <dbReference type="EMBL" id="CAD74954.1"/>
    </source>
</evidence>
<organism evidence="1 2">
    <name type="scientific">Rhodopirellula baltica (strain DSM 10527 / NCIMB 13988 / SH1)</name>
    <dbReference type="NCBI Taxonomy" id="243090"/>
    <lineage>
        <taxon>Bacteria</taxon>
        <taxon>Pseudomonadati</taxon>
        <taxon>Planctomycetota</taxon>
        <taxon>Planctomycetia</taxon>
        <taxon>Pirellulales</taxon>
        <taxon>Pirellulaceae</taxon>
        <taxon>Rhodopirellula</taxon>
    </lineage>
</organism>